<dbReference type="PANTHER" id="PTHR33938:SF15">
    <property type="entry name" value="FERULOYL ESTERASE B-RELATED"/>
    <property type="match status" value="1"/>
</dbReference>
<proteinExistence type="inferred from homology"/>
<feature type="chain" id="PRO_5025092970" description="Carboxylic ester hydrolase" evidence="10">
    <location>
        <begin position="20"/>
        <end position="538"/>
    </location>
</feature>
<reference evidence="11" key="1">
    <citation type="submission" date="2019-04" db="EMBL/GenBank/DDBJ databases">
        <title>Friends and foes A comparative genomics studyof 23 Aspergillus species from section Flavi.</title>
        <authorList>
            <consortium name="DOE Joint Genome Institute"/>
            <person name="Kjaerbolling I."/>
            <person name="Vesth T."/>
            <person name="Frisvad J.C."/>
            <person name="Nybo J.L."/>
            <person name="Theobald S."/>
            <person name="Kildgaard S."/>
            <person name="Isbrandt T."/>
            <person name="Kuo A."/>
            <person name="Sato A."/>
            <person name="Lyhne E.K."/>
            <person name="Kogle M.E."/>
            <person name="Wiebenga A."/>
            <person name="Kun R.S."/>
            <person name="Lubbers R.J."/>
            <person name="Makela M.R."/>
            <person name="Barry K."/>
            <person name="Chovatia M."/>
            <person name="Clum A."/>
            <person name="Daum C."/>
            <person name="Haridas S."/>
            <person name="He G."/>
            <person name="LaButti K."/>
            <person name="Lipzen A."/>
            <person name="Mondo S."/>
            <person name="Riley R."/>
            <person name="Salamov A."/>
            <person name="Simmons B.A."/>
            <person name="Magnuson J.K."/>
            <person name="Henrissat B."/>
            <person name="Mortensen U.H."/>
            <person name="Larsen T.O."/>
            <person name="Devries R.P."/>
            <person name="Grigoriev I.V."/>
            <person name="Machida M."/>
            <person name="Baker S.E."/>
            <person name="Andersen M.R."/>
        </authorList>
    </citation>
    <scope>NUCLEOTIDE SEQUENCE [LARGE SCALE GENOMIC DNA]</scope>
    <source>
        <strain evidence="11">IBT 14317</strain>
    </source>
</reference>
<keyword evidence="6 10" id="KW-0378">Hydrolase</keyword>
<dbReference type="GO" id="GO:0046872">
    <property type="term" value="F:metal ion binding"/>
    <property type="evidence" value="ECO:0007669"/>
    <property type="project" value="UniProtKB-KW"/>
</dbReference>
<dbReference type="Gene3D" id="3.40.50.1820">
    <property type="entry name" value="alpha/beta hydrolase"/>
    <property type="match status" value="1"/>
</dbReference>
<evidence type="ECO:0000313" key="11">
    <source>
        <dbReference type="EMBL" id="KAE8389106.1"/>
    </source>
</evidence>
<keyword evidence="2" id="KW-0719">Serine esterase</keyword>
<dbReference type="PANTHER" id="PTHR33938">
    <property type="entry name" value="FERULOYL ESTERASE B-RELATED"/>
    <property type="match status" value="1"/>
</dbReference>
<evidence type="ECO:0000256" key="10">
    <source>
        <dbReference type="RuleBase" id="RU361238"/>
    </source>
</evidence>
<dbReference type="Proteomes" id="UP000326877">
    <property type="component" value="Unassembled WGS sequence"/>
</dbReference>
<dbReference type="OrthoDB" id="3039123at2759"/>
<keyword evidence="3" id="KW-0858">Xylan degradation</keyword>
<dbReference type="GO" id="GO:0045493">
    <property type="term" value="P:xylan catabolic process"/>
    <property type="evidence" value="ECO:0007669"/>
    <property type="project" value="UniProtKB-KW"/>
</dbReference>
<evidence type="ECO:0000256" key="2">
    <source>
        <dbReference type="ARBA" id="ARBA00022487"/>
    </source>
</evidence>
<dbReference type="EMBL" id="ML735270">
    <property type="protein sequence ID" value="KAE8389106.1"/>
    <property type="molecule type" value="Genomic_DNA"/>
</dbReference>
<gene>
    <name evidence="11" type="ORF">BDV23DRAFT_194732</name>
</gene>
<name>A0A5N7C4U9_PETAA</name>
<dbReference type="SUPFAM" id="SSF53474">
    <property type="entry name" value="alpha/beta-Hydrolases"/>
    <property type="match status" value="1"/>
</dbReference>
<dbReference type="SMR" id="A0A5N7C4U9"/>
<keyword evidence="3" id="KW-0624">Polysaccharide degradation</keyword>
<protein>
    <recommendedName>
        <fullName evidence="10">Carboxylic ester hydrolase</fullName>
        <ecNumber evidence="10">3.1.1.-</ecNumber>
    </recommendedName>
</protein>
<dbReference type="AlphaFoldDB" id="A0A5N7C4U9"/>
<dbReference type="Pfam" id="PF07519">
    <property type="entry name" value="Tannase"/>
    <property type="match status" value="1"/>
</dbReference>
<dbReference type="InterPro" id="IPR029058">
    <property type="entry name" value="AB_hydrolase_fold"/>
</dbReference>
<dbReference type="InterPro" id="IPR011118">
    <property type="entry name" value="Tannase/feruloyl_esterase"/>
</dbReference>
<evidence type="ECO:0000256" key="4">
    <source>
        <dbReference type="ARBA" id="ARBA00022723"/>
    </source>
</evidence>
<evidence type="ECO:0000256" key="3">
    <source>
        <dbReference type="ARBA" id="ARBA00022651"/>
    </source>
</evidence>
<sequence>MAPIHYLLPVIALGSAALAQQDAFQAKCHSFANKIHIPNVHVNFASYIPGGTNLSLADNPPSCGASSQPVSADVCRVAMAVATSNSSEITLEAWFPRDYTGRFLSTGNGGLSGCIQYYDIAYASGLGFATVGANSGHNGTSGEPFYQHPGVLEDFAYRSVHTGVVVGKKLTKMFYEEGFDKSYYLGCSTGGRQGFKSVQKYPNDFDGVVAGAPALNFANLISWSAHFYTITGSPTSDTYLSPAMWKVAHDEILRQCDEIDGAKDGIIEDPSLCNPVIETIICKPGASSNNCLTGAQAKTVREVLSPFYGVNGTLLYPRMQPGSEVLAAPIMYNGYPFPYSTDWYRYVVYNNPNWDGATFDVQDAAVALAQNPYNIQTWDADLTPFRKSGGKLLAYHGLQDQLISSEISKLYYARVAEAMGMPPEDLDEFYRFFQISGMGHCGGGNGACTNGHCGGGDGAYAIGSSLGTYSGKDPENNVLMAMVQWVEKGVAPETVRGAKFANGPGSSVEYSRKHCRYPRRNVFKGPGNYTDENAWECV</sequence>
<keyword evidence="5 10" id="KW-0732">Signal</keyword>
<keyword evidence="3" id="KW-0119">Carbohydrate metabolism</keyword>
<evidence type="ECO:0000256" key="5">
    <source>
        <dbReference type="ARBA" id="ARBA00022729"/>
    </source>
</evidence>
<comment type="similarity">
    <text evidence="1 10">Belongs to the tannase family.</text>
</comment>
<evidence type="ECO:0000256" key="7">
    <source>
        <dbReference type="ARBA" id="ARBA00022837"/>
    </source>
</evidence>
<evidence type="ECO:0000256" key="8">
    <source>
        <dbReference type="ARBA" id="ARBA00023157"/>
    </source>
</evidence>
<keyword evidence="8" id="KW-1015">Disulfide bond</keyword>
<organism evidence="11">
    <name type="scientific">Petromyces alliaceus</name>
    <name type="common">Aspergillus alliaceus</name>
    <dbReference type="NCBI Taxonomy" id="209559"/>
    <lineage>
        <taxon>Eukaryota</taxon>
        <taxon>Fungi</taxon>
        <taxon>Dikarya</taxon>
        <taxon>Ascomycota</taxon>
        <taxon>Pezizomycotina</taxon>
        <taxon>Eurotiomycetes</taxon>
        <taxon>Eurotiomycetidae</taxon>
        <taxon>Eurotiales</taxon>
        <taxon>Aspergillaceae</taxon>
        <taxon>Aspergillus</taxon>
        <taxon>Aspergillus subgen. Circumdati</taxon>
    </lineage>
</organism>
<dbReference type="GO" id="GO:0030600">
    <property type="term" value="F:feruloyl esterase activity"/>
    <property type="evidence" value="ECO:0007669"/>
    <property type="project" value="UniProtKB-EC"/>
</dbReference>
<evidence type="ECO:0000256" key="9">
    <source>
        <dbReference type="ARBA" id="ARBA00034075"/>
    </source>
</evidence>
<evidence type="ECO:0000256" key="6">
    <source>
        <dbReference type="ARBA" id="ARBA00022801"/>
    </source>
</evidence>
<comment type="catalytic activity">
    <reaction evidence="9">
        <text>feruloyl-polysaccharide + H2O = ferulate + polysaccharide.</text>
        <dbReference type="EC" id="3.1.1.73"/>
    </reaction>
</comment>
<dbReference type="EC" id="3.1.1.-" evidence="10"/>
<feature type="signal peptide" evidence="10">
    <location>
        <begin position="1"/>
        <end position="19"/>
    </location>
</feature>
<keyword evidence="7" id="KW-0106">Calcium</keyword>
<keyword evidence="4" id="KW-0479">Metal-binding</keyword>
<accession>A0A5N7C4U9</accession>
<evidence type="ECO:0000256" key="1">
    <source>
        <dbReference type="ARBA" id="ARBA00006249"/>
    </source>
</evidence>